<evidence type="ECO:0000256" key="12">
    <source>
        <dbReference type="ARBA" id="ARBA00050984"/>
    </source>
</evidence>
<dbReference type="FunFam" id="1.20.1510.10:FF:000001">
    <property type="entry name" value="Ferrous-iron efflux pump FieF"/>
    <property type="match status" value="1"/>
</dbReference>
<keyword evidence="20" id="KW-1185">Reference proteome</keyword>
<keyword evidence="7" id="KW-0406">Ion transport</keyword>
<dbReference type="RefSeq" id="WP_074780253.1">
    <property type="nucleotide sequence ID" value="NZ_FOGN01000005.1"/>
</dbReference>
<comment type="subcellular location">
    <subcellularLocation>
        <location evidence="1">Cell membrane</location>
        <topology evidence="1">Multi-pass membrane protein</topology>
    </subcellularLocation>
</comment>
<dbReference type="GO" id="GO:0015086">
    <property type="term" value="F:cadmium ion transmembrane transporter activity"/>
    <property type="evidence" value="ECO:0007669"/>
    <property type="project" value="TreeGrafter"/>
</dbReference>
<dbReference type="InterPro" id="IPR027470">
    <property type="entry name" value="Cation_efflux_CTD"/>
</dbReference>
<evidence type="ECO:0000256" key="10">
    <source>
        <dbReference type="ARBA" id="ARBA00035584"/>
    </source>
</evidence>
<gene>
    <name evidence="19" type="ORF">SAMN04487855_2698</name>
    <name evidence="18" type="ORF">SAMN05216589_2521</name>
</gene>
<dbReference type="Gene3D" id="3.30.70.1350">
    <property type="entry name" value="Cation efflux protein, cytoplasmic domain"/>
    <property type="match status" value="1"/>
</dbReference>
<proteinExistence type="inferred from homology"/>
<keyword evidence="7" id="KW-0862">Zinc</keyword>
<sequence>MEISAQQLSTRNARLLRLATYASVMVAILLITLKAVVWFMSGSVSLLASLIDSLMDAGASLINLVAVAYALTPADKGHRFGHGKAEALAGLAQSVFIAISAIVVLQQGIDHLLNPRPLEAAWFGVAVMLISIIATLLLLAFQRHVIQHTGSTAIRADALHYRSDLLMNASIIIALILAYYGVPGADAVFGIGIALLIAFSALQIGRDAVQILMDHELPDAVRKEAMALARSVPGVIDVHDLRTRESGQQWFMQLHLELPGDLSLTDAHELGEQVRHTIIRRFPQADVLVHKDPVHPQPSAQTQTAD</sequence>
<evidence type="ECO:0000313" key="18">
    <source>
        <dbReference type="EMBL" id="SES17512.1"/>
    </source>
</evidence>
<dbReference type="SUPFAM" id="SSF161111">
    <property type="entry name" value="Cation efflux protein transmembrane domain-like"/>
    <property type="match status" value="1"/>
</dbReference>
<dbReference type="InterPro" id="IPR036837">
    <property type="entry name" value="Cation_efflux_CTD_sf"/>
</dbReference>
<keyword evidence="5" id="KW-0410">Iron transport</keyword>
<feature type="transmembrane region" description="Helical" evidence="15">
    <location>
        <begin position="21"/>
        <end position="40"/>
    </location>
</feature>
<dbReference type="InterPro" id="IPR027469">
    <property type="entry name" value="Cation_efflux_TMD_sf"/>
</dbReference>
<evidence type="ECO:0000256" key="2">
    <source>
        <dbReference type="ARBA" id="ARBA00010212"/>
    </source>
</evidence>
<keyword evidence="9 15" id="KW-0472">Membrane</keyword>
<name>A0A1H9V757_9GAMM</name>
<keyword evidence="4" id="KW-1003">Cell membrane</keyword>
<dbReference type="EMBL" id="FOUA01000005">
    <property type="protein sequence ID" value="SFM18832.1"/>
    <property type="molecule type" value="Genomic_DNA"/>
</dbReference>
<dbReference type="Proteomes" id="UP000186904">
    <property type="component" value="Unassembled WGS sequence"/>
</dbReference>
<feature type="domain" description="Cation efflux protein cytoplasmic" evidence="17">
    <location>
        <begin position="218"/>
        <end position="293"/>
    </location>
</feature>
<evidence type="ECO:0000313" key="21">
    <source>
        <dbReference type="Proteomes" id="UP000186904"/>
    </source>
</evidence>
<evidence type="ECO:0000256" key="13">
    <source>
        <dbReference type="ARBA" id="ARBA00062926"/>
    </source>
</evidence>
<comment type="catalytic activity">
    <reaction evidence="12">
        <text>Cd(2+)(in) + H(+)(out) = Cd(2+)(out) + H(+)(in)</text>
        <dbReference type="Rhea" id="RHEA:28739"/>
        <dbReference type="ChEBI" id="CHEBI:15378"/>
        <dbReference type="ChEBI" id="CHEBI:48775"/>
    </reaction>
</comment>
<evidence type="ECO:0000256" key="4">
    <source>
        <dbReference type="ARBA" id="ARBA00022475"/>
    </source>
</evidence>
<dbReference type="PANTHER" id="PTHR43840:SF41">
    <property type="entry name" value="CATION-EFFLUX PUMP FIEF"/>
    <property type="match status" value="1"/>
</dbReference>
<evidence type="ECO:0000256" key="9">
    <source>
        <dbReference type="ARBA" id="ARBA00023136"/>
    </source>
</evidence>
<dbReference type="SUPFAM" id="SSF160240">
    <property type="entry name" value="Cation efflux protein cytoplasmic domain-like"/>
    <property type="match status" value="1"/>
</dbReference>
<evidence type="ECO:0000313" key="19">
    <source>
        <dbReference type="EMBL" id="SFM18832.1"/>
    </source>
</evidence>
<protein>
    <recommendedName>
        <fullName evidence="14">Cation-efflux pump FieF</fullName>
    </recommendedName>
</protein>
<dbReference type="FunFam" id="3.30.70.1350:FF:000002">
    <property type="entry name" value="Ferrous-iron efflux pump FieF"/>
    <property type="match status" value="1"/>
</dbReference>
<evidence type="ECO:0000256" key="7">
    <source>
        <dbReference type="ARBA" id="ARBA00022906"/>
    </source>
</evidence>
<feature type="transmembrane region" description="Helical" evidence="15">
    <location>
        <begin position="91"/>
        <end position="109"/>
    </location>
</feature>
<dbReference type="PANTHER" id="PTHR43840">
    <property type="entry name" value="MITOCHONDRIAL METAL TRANSPORTER 1-RELATED"/>
    <property type="match status" value="1"/>
</dbReference>
<evidence type="ECO:0000256" key="6">
    <source>
        <dbReference type="ARBA" id="ARBA00022692"/>
    </source>
</evidence>
<dbReference type="GO" id="GO:0005886">
    <property type="term" value="C:plasma membrane"/>
    <property type="evidence" value="ECO:0007669"/>
    <property type="project" value="UniProtKB-SubCell"/>
</dbReference>
<keyword evidence="3" id="KW-0813">Transport</keyword>
<evidence type="ECO:0000256" key="1">
    <source>
        <dbReference type="ARBA" id="ARBA00004651"/>
    </source>
</evidence>
<dbReference type="EMBL" id="FOGN01000005">
    <property type="protein sequence ID" value="SES17512.1"/>
    <property type="molecule type" value="Genomic_DNA"/>
</dbReference>
<evidence type="ECO:0000313" key="20">
    <source>
        <dbReference type="Proteomes" id="UP000186599"/>
    </source>
</evidence>
<dbReference type="InterPro" id="IPR050291">
    <property type="entry name" value="CDF_Transporter"/>
</dbReference>
<dbReference type="Proteomes" id="UP000186599">
    <property type="component" value="Unassembled WGS sequence"/>
</dbReference>
<comment type="catalytic activity">
    <reaction evidence="11">
        <text>Zn(2+)(in) + H(+)(out) = Zn(2+)(out) + H(+)(in)</text>
        <dbReference type="Rhea" id="RHEA:28839"/>
        <dbReference type="ChEBI" id="CHEBI:15378"/>
        <dbReference type="ChEBI" id="CHEBI:29105"/>
    </reaction>
</comment>
<evidence type="ECO:0000256" key="15">
    <source>
        <dbReference type="SAM" id="Phobius"/>
    </source>
</evidence>
<feature type="domain" description="Cation efflux protein transmembrane" evidence="16">
    <location>
        <begin position="22"/>
        <end position="213"/>
    </location>
</feature>
<comment type="similarity">
    <text evidence="2">Belongs to the cation diffusion facilitator (CDF) transporter (TC 2.A.4) family. FieF subfamily.</text>
</comment>
<evidence type="ECO:0000256" key="3">
    <source>
        <dbReference type="ARBA" id="ARBA00022448"/>
    </source>
</evidence>
<dbReference type="STRING" id="653930.SAMN05216589_2521"/>
<dbReference type="Pfam" id="PF16916">
    <property type="entry name" value="ZT_dimer"/>
    <property type="match status" value="1"/>
</dbReference>
<dbReference type="InterPro" id="IPR058533">
    <property type="entry name" value="Cation_efflux_TM"/>
</dbReference>
<dbReference type="Gene3D" id="1.20.1510.10">
    <property type="entry name" value="Cation efflux protein transmembrane domain"/>
    <property type="match status" value="1"/>
</dbReference>
<dbReference type="Pfam" id="PF01545">
    <property type="entry name" value="Cation_efflux"/>
    <property type="match status" value="1"/>
</dbReference>
<keyword evidence="8 15" id="KW-1133">Transmembrane helix</keyword>
<comment type="subunit">
    <text evidence="13">Homodimer. The subunits are held together in a parallel orientation through zinc binding at the interface of the cytoplasmic domains.</text>
</comment>
<dbReference type="GO" id="GO:0015093">
    <property type="term" value="F:ferrous iron transmembrane transporter activity"/>
    <property type="evidence" value="ECO:0007669"/>
    <property type="project" value="TreeGrafter"/>
</dbReference>
<organism evidence="18 21">
    <name type="scientific">Halopseudomonas bauzanensis</name>
    <dbReference type="NCBI Taxonomy" id="653930"/>
    <lineage>
        <taxon>Bacteria</taxon>
        <taxon>Pseudomonadati</taxon>
        <taxon>Pseudomonadota</taxon>
        <taxon>Gammaproteobacteria</taxon>
        <taxon>Pseudomonadales</taxon>
        <taxon>Pseudomonadaceae</taxon>
        <taxon>Halopseudomonas</taxon>
    </lineage>
</organism>
<keyword evidence="6 15" id="KW-0812">Transmembrane</keyword>
<dbReference type="AlphaFoldDB" id="A0A1H9V757"/>
<dbReference type="GO" id="GO:0015341">
    <property type="term" value="F:zinc efflux antiporter activity"/>
    <property type="evidence" value="ECO:0007669"/>
    <property type="project" value="TreeGrafter"/>
</dbReference>
<keyword evidence="5" id="KW-0408">Iron</keyword>
<comment type="catalytic activity">
    <reaction evidence="10">
        <text>Fe(2+)(in) + H(+)(out) = Fe(2+)(out) + H(+)(in)</text>
        <dbReference type="Rhea" id="RHEA:29439"/>
        <dbReference type="ChEBI" id="CHEBI:15378"/>
        <dbReference type="ChEBI" id="CHEBI:29033"/>
    </reaction>
</comment>
<evidence type="ECO:0000256" key="5">
    <source>
        <dbReference type="ARBA" id="ARBA00022496"/>
    </source>
</evidence>
<dbReference type="GO" id="GO:0006882">
    <property type="term" value="P:intracellular zinc ion homeostasis"/>
    <property type="evidence" value="ECO:0007669"/>
    <property type="project" value="TreeGrafter"/>
</dbReference>
<evidence type="ECO:0000256" key="14">
    <source>
        <dbReference type="ARBA" id="ARBA00072262"/>
    </source>
</evidence>
<evidence type="ECO:0000256" key="8">
    <source>
        <dbReference type="ARBA" id="ARBA00022989"/>
    </source>
</evidence>
<dbReference type="NCBIfam" id="TIGR01297">
    <property type="entry name" value="CDF"/>
    <property type="match status" value="1"/>
</dbReference>
<evidence type="ECO:0000256" key="11">
    <source>
        <dbReference type="ARBA" id="ARBA00047695"/>
    </source>
</evidence>
<feature type="transmembrane region" description="Helical" evidence="15">
    <location>
        <begin position="165"/>
        <end position="182"/>
    </location>
</feature>
<accession>A0A1H9V757</accession>
<evidence type="ECO:0000259" key="17">
    <source>
        <dbReference type="Pfam" id="PF16916"/>
    </source>
</evidence>
<dbReference type="InterPro" id="IPR002524">
    <property type="entry name" value="Cation_efflux"/>
</dbReference>
<evidence type="ECO:0000259" key="16">
    <source>
        <dbReference type="Pfam" id="PF01545"/>
    </source>
</evidence>
<feature type="transmembrane region" description="Helical" evidence="15">
    <location>
        <begin position="121"/>
        <end position="141"/>
    </location>
</feature>
<reference evidence="20 21" key="1">
    <citation type="submission" date="2016-10" db="EMBL/GenBank/DDBJ databases">
        <authorList>
            <person name="de Groot N.N."/>
        </authorList>
    </citation>
    <scope>NUCLEOTIDE SEQUENCE [LARGE SCALE GENOMIC DNA]</scope>
    <source>
        <strain evidence="19 20">CGMCC 1.9095</strain>
        <strain evidence="18 21">DSM 22558</strain>
    </source>
</reference>
<keyword evidence="7" id="KW-0864">Zinc transport</keyword>
<feature type="transmembrane region" description="Helical" evidence="15">
    <location>
        <begin position="188"/>
        <end position="205"/>
    </location>
</feature>
<dbReference type="OrthoDB" id="9806522at2"/>
<feature type="transmembrane region" description="Helical" evidence="15">
    <location>
        <begin position="46"/>
        <end position="71"/>
    </location>
</feature>